<dbReference type="InterPro" id="IPR038606">
    <property type="entry name" value="To_sf"/>
</dbReference>
<evidence type="ECO:0000313" key="6">
    <source>
        <dbReference type="Proteomes" id="UP001314205"/>
    </source>
</evidence>
<dbReference type="SMART" id="SM00700">
    <property type="entry name" value="JHBP"/>
    <property type="match status" value="1"/>
</dbReference>
<evidence type="ECO:0000256" key="4">
    <source>
        <dbReference type="SAM" id="SignalP"/>
    </source>
</evidence>
<dbReference type="EMBL" id="CAVLGL010000001">
    <property type="protein sequence ID" value="CAK1578491.1"/>
    <property type="molecule type" value="Genomic_DNA"/>
</dbReference>
<dbReference type="GO" id="GO:0005615">
    <property type="term" value="C:extracellular space"/>
    <property type="evidence" value="ECO:0007669"/>
    <property type="project" value="TreeGrafter"/>
</dbReference>
<keyword evidence="6" id="KW-1185">Reference proteome</keyword>
<feature type="chain" id="PRO_5043561564" evidence="4">
    <location>
        <begin position="20"/>
        <end position="248"/>
    </location>
</feature>
<gene>
    <name evidence="5" type="ORF">PARMNEM_LOCUS563</name>
</gene>
<protein>
    <submittedName>
        <fullName evidence="5">Uncharacterized protein</fullName>
    </submittedName>
</protein>
<dbReference type="PANTHER" id="PTHR11008:SF32">
    <property type="entry name" value="CIRCADIAN CLOCK-CONTROLLED PROTEIN DAYWAKE-RELATED"/>
    <property type="match status" value="1"/>
</dbReference>
<evidence type="ECO:0000313" key="5">
    <source>
        <dbReference type="EMBL" id="CAK1578491.1"/>
    </source>
</evidence>
<dbReference type="AlphaFoldDB" id="A0AAV1K9V8"/>
<dbReference type="Proteomes" id="UP001314205">
    <property type="component" value="Unassembled WGS sequence"/>
</dbReference>
<keyword evidence="2" id="KW-0090">Biological rhythms</keyword>
<keyword evidence="1 4" id="KW-0732">Signal</keyword>
<evidence type="ECO:0000256" key="2">
    <source>
        <dbReference type="ARBA" id="ARBA00023108"/>
    </source>
</evidence>
<dbReference type="InterPro" id="IPR010562">
    <property type="entry name" value="Haemolymph_juvenile_hormone-bd"/>
</dbReference>
<dbReference type="GO" id="GO:0007623">
    <property type="term" value="P:circadian rhythm"/>
    <property type="evidence" value="ECO:0007669"/>
    <property type="project" value="UniProtKB-ARBA"/>
</dbReference>
<evidence type="ECO:0000256" key="1">
    <source>
        <dbReference type="ARBA" id="ARBA00022729"/>
    </source>
</evidence>
<name>A0AAV1K9V8_9NEOP</name>
<sequence>MQSLINLVLFVTFLCNTNAEHGQLPSYMKKCDLKHGFSDCVKAQIEKSLPLFTKGIPELGVPSTDPVLLDDIRLDGNGLNLSFTNAAMHGLSKCLLTQLKVDIGTEEEEFDLAFKGNLSLTAKYNIDGKILILPIVGEGDATVIAQNIEVNIQSKLAHVKDSKGQSHLKLVTPNYKYDIQRTIFDLKNLFNGNKELAATTLTFANENWRQLMDDLSPPIIKQIVRTVVKAINKFFSKIAISDMISGYN</sequence>
<accession>A0AAV1K9V8</accession>
<comment type="caution">
    <text evidence="5">The sequence shown here is derived from an EMBL/GenBank/DDBJ whole genome shotgun (WGS) entry which is preliminary data.</text>
</comment>
<feature type="signal peptide" evidence="4">
    <location>
        <begin position="1"/>
        <end position="19"/>
    </location>
</feature>
<organism evidence="5 6">
    <name type="scientific">Parnassius mnemosyne</name>
    <name type="common">clouded apollo</name>
    <dbReference type="NCBI Taxonomy" id="213953"/>
    <lineage>
        <taxon>Eukaryota</taxon>
        <taxon>Metazoa</taxon>
        <taxon>Ecdysozoa</taxon>
        <taxon>Arthropoda</taxon>
        <taxon>Hexapoda</taxon>
        <taxon>Insecta</taxon>
        <taxon>Pterygota</taxon>
        <taxon>Neoptera</taxon>
        <taxon>Endopterygota</taxon>
        <taxon>Lepidoptera</taxon>
        <taxon>Glossata</taxon>
        <taxon>Ditrysia</taxon>
        <taxon>Papilionoidea</taxon>
        <taxon>Papilionidae</taxon>
        <taxon>Parnassiinae</taxon>
        <taxon>Parnassini</taxon>
        <taxon>Parnassius</taxon>
        <taxon>Driopa</taxon>
    </lineage>
</organism>
<comment type="similarity">
    <text evidence="3">Belongs to the TO family.</text>
</comment>
<proteinExistence type="inferred from homology"/>
<dbReference type="PANTHER" id="PTHR11008">
    <property type="entry name" value="PROTEIN TAKEOUT-LIKE PROTEIN"/>
    <property type="match status" value="1"/>
</dbReference>
<dbReference type="FunFam" id="3.15.10.30:FF:000001">
    <property type="entry name" value="Takeout-like protein 1"/>
    <property type="match status" value="1"/>
</dbReference>
<dbReference type="Gene3D" id="3.15.10.30">
    <property type="entry name" value="Haemolymph juvenile hormone binding protein"/>
    <property type="match status" value="1"/>
</dbReference>
<dbReference type="Pfam" id="PF06585">
    <property type="entry name" value="JHBP"/>
    <property type="match status" value="1"/>
</dbReference>
<reference evidence="5 6" key="1">
    <citation type="submission" date="2023-11" db="EMBL/GenBank/DDBJ databases">
        <authorList>
            <person name="Hedman E."/>
            <person name="Englund M."/>
            <person name="Stromberg M."/>
            <person name="Nyberg Akerstrom W."/>
            <person name="Nylinder S."/>
            <person name="Jareborg N."/>
            <person name="Kallberg Y."/>
            <person name="Kronander E."/>
        </authorList>
    </citation>
    <scope>NUCLEOTIDE SEQUENCE [LARGE SCALE GENOMIC DNA]</scope>
</reference>
<evidence type="ECO:0000256" key="3">
    <source>
        <dbReference type="ARBA" id="ARBA00060902"/>
    </source>
</evidence>